<dbReference type="RefSeq" id="WP_343917311.1">
    <property type="nucleotide sequence ID" value="NZ_BAAAKK010000001.1"/>
</dbReference>
<dbReference type="PANTHER" id="PTHR35446:SF2">
    <property type="entry name" value="CARBOXYMUCONOLACTONE DECARBOXYLASE-LIKE DOMAIN-CONTAINING PROTEIN"/>
    <property type="match status" value="1"/>
</dbReference>
<dbReference type="NCBIfam" id="TIGR00778">
    <property type="entry name" value="ahpD_dom"/>
    <property type="match status" value="1"/>
</dbReference>
<accession>A0ABN1YPA9</accession>
<feature type="domain" description="Carboxymuconolactone decarboxylase-like" evidence="1">
    <location>
        <begin position="61"/>
        <end position="146"/>
    </location>
</feature>
<dbReference type="PANTHER" id="PTHR35446">
    <property type="entry name" value="SI:CH211-175M2.5"/>
    <property type="match status" value="1"/>
</dbReference>
<evidence type="ECO:0000313" key="3">
    <source>
        <dbReference type="Proteomes" id="UP001501266"/>
    </source>
</evidence>
<protein>
    <submittedName>
        <fullName evidence="2">Alkylhydroperoxidase domain protein</fullName>
    </submittedName>
</protein>
<gene>
    <name evidence="2" type="ORF">GCM10009640_06730</name>
</gene>
<organism evidence="2 3">
    <name type="scientific">Agrococcus citreus</name>
    <dbReference type="NCBI Taxonomy" id="84643"/>
    <lineage>
        <taxon>Bacteria</taxon>
        <taxon>Bacillati</taxon>
        <taxon>Actinomycetota</taxon>
        <taxon>Actinomycetes</taxon>
        <taxon>Micrococcales</taxon>
        <taxon>Microbacteriaceae</taxon>
        <taxon>Agrococcus</taxon>
    </lineage>
</organism>
<proteinExistence type="predicted"/>
<dbReference type="NCBIfam" id="TIGR04030">
    <property type="entry name" value="perox_Avi_7169"/>
    <property type="match status" value="1"/>
</dbReference>
<dbReference type="InterPro" id="IPR010195">
    <property type="entry name" value="Uncharacterised_peroxidase-rel"/>
</dbReference>
<dbReference type="NCBIfam" id="TIGR01926">
    <property type="entry name" value="peroxid_rel"/>
    <property type="match status" value="1"/>
</dbReference>
<evidence type="ECO:0000313" key="2">
    <source>
        <dbReference type="EMBL" id="GAA1419287.1"/>
    </source>
</evidence>
<keyword evidence="3" id="KW-1185">Reference proteome</keyword>
<dbReference type="InterPro" id="IPR023923">
    <property type="entry name" value="AhpD_Avi7169"/>
</dbReference>
<sequence>MTDIQDHVGLSRPERFTQRGLGWVPWAPPVPEDELTELQRHALVEASRSSSPYFRLLARDPEALRARTLTDLDIFTNEAGGLPRWERELSAAAASRVNGCVFCASVHARAASRLSERGDDVQRLLDEGVAARVDDRWDAIVDASAALTATPAAFGPEHVERLRAAGLDDASIVDQIAGAAFFNWANRLMLSLGEPEVA</sequence>
<dbReference type="EMBL" id="BAAAKK010000001">
    <property type="protein sequence ID" value="GAA1419287.1"/>
    <property type="molecule type" value="Genomic_DNA"/>
</dbReference>
<dbReference type="SUPFAM" id="SSF69118">
    <property type="entry name" value="AhpD-like"/>
    <property type="match status" value="1"/>
</dbReference>
<dbReference type="Gene3D" id="1.20.1290.10">
    <property type="entry name" value="AhpD-like"/>
    <property type="match status" value="1"/>
</dbReference>
<dbReference type="InterPro" id="IPR004675">
    <property type="entry name" value="AhpD_core"/>
</dbReference>
<reference evidence="2 3" key="1">
    <citation type="journal article" date="2019" name="Int. J. Syst. Evol. Microbiol.">
        <title>The Global Catalogue of Microorganisms (GCM) 10K type strain sequencing project: providing services to taxonomists for standard genome sequencing and annotation.</title>
        <authorList>
            <consortium name="The Broad Institute Genomics Platform"/>
            <consortium name="The Broad Institute Genome Sequencing Center for Infectious Disease"/>
            <person name="Wu L."/>
            <person name="Ma J."/>
        </authorList>
    </citation>
    <scope>NUCLEOTIDE SEQUENCE [LARGE SCALE GENOMIC DNA]</scope>
    <source>
        <strain evidence="2 3">JCM 12398</strain>
    </source>
</reference>
<name>A0ABN1YPA9_9MICO</name>
<dbReference type="Pfam" id="PF02627">
    <property type="entry name" value="CMD"/>
    <property type="match status" value="1"/>
</dbReference>
<evidence type="ECO:0000259" key="1">
    <source>
        <dbReference type="Pfam" id="PF02627"/>
    </source>
</evidence>
<dbReference type="InterPro" id="IPR003779">
    <property type="entry name" value="CMD-like"/>
</dbReference>
<dbReference type="InterPro" id="IPR029032">
    <property type="entry name" value="AhpD-like"/>
</dbReference>
<comment type="caution">
    <text evidence="2">The sequence shown here is derived from an EMBL/GenBank/DDBJ whole genome shotgun (WGS) entry which is preliminary data.</text>
</comment>
<dbReference type="Proteomes" id="UP001501266">
    <property type="component" value="Unassembled WGS sequence"/>
</dbReference>